<protein>
    <submittedName>
        <fullName evidence="1">Uncharacterized protein</fullName>
    </submittedName>
</protein>
<sequence>MLKKQLLRILKSYVMAEAILMERKMDETLKEDNRLHQSRSRGSCMADCHDNFRLQSSLDMIQSNLDIPRLAKDEDNHHHHIHTALSYMVKIHPRNKPHCLENLDIQLCSRRIFLSERKGGNLLRQIRSFLYNKVREDYRNGPIVSGYSTIQCM</sequence>
<evidence type="ECO:0000313" key="1">
    <source>
        <dbReference type="EMBL" id="CAE0474327.1"/>
    </source>
</evidence>
<dbReference type="EMBL" id="HBIO01024972">
    <property type="protein sequence ID" value="CAE0474327.1"/>
    <property type="molecule type" value="Transcribed_RNA"/>
</dbReference>
<accession>A0A7S3QE60</accession>
<name>A0A7S3QE60_9STRA</name>
<gene>
    <name evidence="1" type="ORF">CDEB00056_LOCUS19180</name>
</gene>
<proteinExistence type="predicted"/>
<reference evidence="1" key="1">
    <citation type="submission" date="2021-01" db="EMBL/GenBank/DDBJ databases">
        <authorList>
            <person name="Corre E."/>
            <person name="Pelletier E."/>
            <person name="Niang G."/>
            <person name="Scheremetjew M."/>
            <person name="Finn R."/>
            <person name="Kale V."/>
            <person name="Holt S."/>
            <person name="Cochrane G."/>
            <person name="Meng A."/>
            <person name="Brown T."/>
            <person name="Cohen L."/>
        </authorList>
    </citation>
    <scope>NUCLEOTIDE SEQUENCE</scope>
    <source>
        <strain evidence="1">MM31A-1</strain>
    </source>
</reference>
<organism evidence="1">
    <name type="scientific">Chaetoceros debilis</name>
    <dbReference type="NCBI Taxonomy" id="122233"/>
    <lineage>
        <taxon>Eukaryota</taxon>
        <taxon>Sar</taxon>
        <taxon>Stramenopiles</taxon>
        <taxon>Ochrophyta</taxon>
        <taxon>Bacillariophyta</taxon>
        <taxon>Coscinodiscophyceae</taxon>
        <taxon>Chaetocerotophycidae</taxon>
        <taxon>Chaetocerotales</taxon>
        <taxon>Chaetocerotaceae</taxon>
        <taxon>Chaetoceros</taxon>
    </lineage>
</organism>
<dbReference type="AlphaFoldDB" id="A0A7S3QE60"/>